<evidence type="ECO:0000256" key="9">
    <source>
        <dbReference type="ARBA" id="ARBA00023239"/>
    </source>
</evidence>
<keyword evidence="5 12" id="KW-0479">Metal-binding</keyword>
<dbReference type="PANTHER" id="PTHR18952:SF110">
    <property type="entry name" value="CARBONIC ANHYDRASE 6"/>
    <property type="match status" value="1"/>
</dbReference>
<dbReference type="Gene3D" id="3.10.200.10">
    <property type="entry name" value="Alpha carbonic anhydrase"/>
    <property type="match status" value="1"/>
</dbReference>
<proteinExistence type="inferred from homology"/>
<dbReference type="InterPro" id="IPR018338">
    <property type="entry name" value="Carbonic_anhydrase_a-class_CS"/>
</dbReference>
<dbReference type="InterPro" id="IPR023561">
    <property type="entry name" value="Carbonic_anhydrase_a-class"/>
</dbReference>
<dbReference type="Proteomes" id="UP000694392">
    <property type="component" value="Unplaced"/>
</dbReference>
<evidence type="ECO:0000256" key="7">
    <source>
        <dbReference type="ARBA" id="ARBA00023157"/>
    </source>
</evidence>
<accession>A0A8D0HUK5</accession>
<dbReference type="GO" id="GO:0005615">
    <property type="term" value="C:extracellular space"/>
    <property type="evidence" value="ECO:0007669"/>
    <property type="project" value="TreeGrafter"/>
</dbReference>
<evidence type="ECO:0000256" key="3">
    <source>
        <dbReference type="ARBA" id="ARBA00010718"/>
    </source>
</evidence>
<keyword evidence="4" id="KW-0964">Secreted</keyword>
<dbReference type="GO" id="GO:0004089">
    <property type="term" value="F:carbonate dehydratase activity"/>
    <property type="evidence" value="ECO:0007669"/>
    <property type="project" value="UniProtKB-UniRule"/>
</dbReference>
<comment type="subcellular location">
    <subcellularLocation>
        <location evidence="2">Secreted</location>
    </subcellularLocation>
</comment>
<comment type="cofactor">
    <cofactor evidence="1 12">
        <name>Zn(2+)</name>
        <dbReference type="ChEBI" id="CHEBI:29105"/>
    </cofactor>
</comment>
<evidence type="ECO:0000256" key="1">
    <source>
        <dbReference type="ARBA" id="ARBA00001947"/>
    </source>
</evidence>
<comment type="catalytic activity">
    <reaction evidence="11 12">
        <text>hydrogencarbonate + H(+) = CO2 + H2O</text>
        <dbReference type="Rhea" id="RHEA:10748"/>
        <dbReference type="ChEBI" id="CHEBI:15377"/>
        <dbReference type="ChEBI" id="CHEBI:15378"/>
        <dbReference type="ChEBI" id="CHEBI:16526"/>
        <dbReference type="ChEBI" id="CHEBI:17544"/>
        <dbReference type="EC" id="4.2.1.1"/>
    </reaction>
</comment>
<evidence type="ECO:0000256" key="12">
    <source>
        <dbReference type="RuleBase" id="RU367011"/>
    </source>
</evidence>
<organism evidence="14 15">
    <name type="scientific">Sphenodon punctatus</name>
    <name type="common">Tuatara</name>
    <name type="synonym">Hatteria punctata</name>
    <dbReference type="NCBI Taxonomy" id="8508"/>
    <lineage>
        <taxon>Eukaryota</taxon>
        <taxon>Metazoa</taxon>
        <taxon>Chordata</taxon>
        <taxon>Craniata</taxon>
        <taxon>Vertebrata</taxon>
        <taxon>Euteleostomi</taxon>
        <taxon>Lepidosauria</taxon>
        <taxon>Sphenodontia</taxon>
        <taxon>Sphenodontidae</taxon>
        <taxon>Sphenodon</taxon>
    </lineage>
</organism>
<evidence type="ECO:0000313" key="15">
    <source>
        <dbReference type="Proteomes" id="UP000694392"/>
    </source>
</evidence>
<keyword evidence="7" id="KW-1015">Disulfide bond</keyword>
<dbReference type="InterPro" id="IPR036398">
    <property type="entry name" value="CA_dom_sf"/>
</dbReference>
<dbReference type="PANTHER" id="PTHR18952">
    <property type="entry name" value="CARBONIC ANHYDRASE"/>
    <property type="match status" value="1"/>
</dbReference>
<dbReference type="OMA" id="IRYAVIC"/>
<dbReference type="InterPro" id="IPR001148">
    <property type="entry name" value="CA_dom"/>
</dbReference>
<evidence type="ECO:0000256" key="8">
    <source>
        <dbReference type="ARBA" id="ARBA00023180"/>
    </source>
</evidence>
<reference evidence="14" key="1">
    <citation type="submission" date="2025-08" db="UniProtKB">
        <authorList>
            <consortium name="Ensembl"/>
        </authorList>
    </citation>
    <scope>IDENTIFICATION</scope>
</reference>
<evidence type="ECO:0000256" key="6">
    <source>
        <dbReference type="ARBA" id="ARBA00022833"/>
    </source>
</evidence>
<dbReference type="PROSITE" id="PS51144">
    <property type="entry name" value="ALPHA_CA_2"/>
    <property type="match status" value="1"/>
</dbReference>
<comment type="function">
    <text evidence="10">Reversible hydration of carbon dioxide. Its role in saliva is unknown.</text>
</comment>
<comment type="similarity">
    <text evidence="3 12">Belongs to the alpha-carbonic anhydrase family.</text>
</comment>
<name>A0A8D0HUK5_SPHPU</name>
<evidence type="ECO:0000313" key="14">
    <source>
        <dbReference type="Ensembl" id="ENSSPUP00000024796.1"/>
    </source>
</evidence>
<dbReference type="Pfam" id="PF00194">
    <property type="entry name" value="Carb_anhydrase"/>
    <property type="match status" value="1"/>
</dbReference>
<evidence type="ECO:0000256" key="2">
    <source>
        <dbReference type="ARBA" id="ARBA00004613"/>
    </source>
</evidence>
<protein>
    <recommendedName>
        <fullName evidence="12">Carbonic anhydrase</fullName>
        <ecNumber evidence="12">4.2.1.1</ecNumber>
    </recommendedName>
</protein>
<keyword evidence="6 12" id="KW-0862">Zinc</keyword>
<evidence type="ECO:0000256" key="5">
    <source>
        <dbReference type="ARBA" id="ARBA00022723"/>
    </source>
</evidence>
<dbReference type="GO" id="GO:0008270">
    <property type="term" value="F:zinc ion binding"/>
    <property type="evidence" value="ECO:0007669"/>
    <property type="project" value="UniProtKB-UniRule"/>
</dbReference>
<dbReference type="Ensembl" id="ENSSPUT00000026468.1">
    <property type="protein sequence ID" value="ENSSPUP00000024796.1"/>
    <property type="gene ID" value="ENSSPUG00000019006.1"/>
</dbReference>
<dbReference type="SMART" id="SM01057">
    <property type="entry name" value="Carb_anhydrase"/>
    <property type="match status" value="1"/>
</dbReference>
<evidence type="ECO:0000259" key="13">
    <source>
        <dbReference type="PROSITE" id="PS51144"/>
    </source>
</evidence>
<dbReference type="PROSITE" id="PS00162">
    <property type="entry name" value="ALPHA_CA_1"/>
    <property type="match status" value="1"/>
</dbReference>
<dbReference type="EC" id="4.2.1.1" evidence="12"/>
<evidence type="ECO:0000256" key="11">
    <source>
        <dbReference type="ARBA" id="ARBA00048348"/>
    </source>
</evidence>
<keyword evidence="8" id="KW-0325">Glycoprotein</keyword>
<evidence type="ECO:0000256" key="4">
    <source>
        <dbReference type="ARBA" id="ARBA00022525"/>
    </source>
</evidence>
<dbReference type="GeneTree" id="ENSGT00940000160409"/>
<dbReference type="AlphaFoldDB" id="A0A8D0HUK5"/>
<reference evidence="14" key="2">
    <citation type="submission" date="2025-09" db="UniProtKB">
        <authorList>
            <consortium name="Ensembl"/>
        </authorList>
    </citation>
    <scope>IDENTIFICATION</scope>
</reference>
<keyword evidence="15" id="KW-1185">Reference proteome</keyword>
<sequence length="122" mass="13642">MCIPKGLPNLFTAVQMHLHWGGLDLETSGSEHTMDGLRYIAELHIVHYNSEKYSSFEEAKDKPNGLAVLAFLYVNGNFENTYYSEFISNLAKIRFAGKKSAPASFIFQGSDLYKNHGSDSVC</sequence>
<keyword evidence="9 12" id="KW-0456">Lyase</keyword>
<feature type="domain" description="Alpha-carbonic anhydrase" evidence="13">
    <location>
        <begin position="1"/>
        <end position="122"/>
    </location>
</feature>
<dbReference type="SUPFAM" id="SSF51069">
    <property type="entry name" value="Carbonic anhydrase"/>
    <property type="match status" value="1"/>
</dbReference>
<evidence type="ECO:0000256" key="10">
    <source>
        <dbReference type="ARBA" id="ARBA00025355"/>
    </source>
</evidence>